<proteinExistence type="predicted"/>
<accession>A0AAE0TVZ8</accession>
<feature type="compositionally biased region" description="Basic and acidic residues" evidence="1">
    <location>
        <begin position="80"/>
        <end position="91"/>
    </location>
</feature>
<feature type="region of interest" description="Disordered" evidence="1">
    <location>
        <begin position="35"/>
        <end position="104"/>
    </location>
</feature>
<feature type="region of interest" description="Disordered" evidence="1">
    <location>
        <begin position="147"/>
        <end position="171"/>
    </location>
</feature>
<evidence type="ECO:0000256" key="1">
    <source>
        <dbReference type="SAM" id="MobiDB-lite"/>
    </source>
</evidence>
<name>A0AAE0TVZ8_9PEZI</name>
<evidence type="ECO:0000313" key="3">
    <source>
        <dbReference type="Proteomes" id="UP001285441"/>
    </source>
</evidence>
<evidence type="ECO:0000313" key="2">
    <source>
        <dbReference type="EMBL" id="KAK3381639.1"/>
    </source>
</evidence>
<organism evidence="2 3">
    <name type="scientific">Podospora didyma</name>
    <dbReference type="NCBI Taxonomy" id="330526"/>
    <lineage>
        <taxon>Eukaryota</taxon>
        <taxon>Fungi</taxon>
        <taxon>Dikarya</taxon>
        <taxon>Ascomycota</taxon>
        <taxon>Pezizomycotina</taxon>
        <taxon>Sordariomycetes</taxon>
        <taxon>Sordariomycetidae</taxon>
        <taxon>Sordariales</taxon>
        <taxon>Podosporaceae</taxon>
        <taxon>Podospora</taxon>
    </lineage>
</organism>
<reference evidence="2" key="1">
    <citation type="journal article" date="2023" name="Mol. Phylogenet. Evol.">
        <title>Genome-scale phylogeny and comparative genomics of the fungal order Sordariales.</title>
        <authorList>
            <person name="Hensen N."/>
            <person name="Bonometti L."/>
            <person name="Westerberg I."/>
            <person name="Brannstrom I.O."/>
            <person name="Guillou S."/>
            <person name="Cros-Aarteil S."/>
            <person name="Calhoun S."/>
            <person name="Haridas S."/>
            <person name="Kuo A."/>
            <person name="Mondo S."/>
            <person name="Pangilinan J."/>
            <person name="Riley R."/>
            <person name="LaButti K."/>
            <person name="Andreopoulos B."/>
            <person name="Lipzen A."/>
            <person name="Chen C."/>
            <person name="Yan M."/>
            <person name="Daum C."/>
            <person name="Ng V."/>
            <person name="Clum A."/>
            <person name="Steindorff A."/>
            <person name="Ohm R.A."/>
            <person name="Martin F."/>
            <person name="Silar P."/>
            <person name="Natvig D.O."/>
            <person name="Lalanne C."/>
            <person name="Gautier V."/>
            <person name="Ament-Velasquez S.L."/>
            <person name="Kruys A."/>
            <person name="Hutchinson M.I."/>
            <person name="Powell A.J."/>
            <person name="Barry K."/>
            <person name="Miller A.N."/>
            <person name="Grigoriev I.V."/>
            <person name="Debuchy R."/>
            <person name="Gladieux P."/>
            <person name="Hiltunen Thoren M."/>
            <person name="Johannesson H."/>
        </authorList>
    </citation>
    <scope>NUCLEOTIDE SEQUENCE</scope>
    <source>
        <strain evidence="2">CBS 232.78</strain>
    </source>
</reference>
<dbReference type="Proteomes" id="UP001285441">
    <property type="component" value="Unassembled WGS sequence"/>
</dbReference>
<dbReference type="AlphaFoldDB" id="A0AAE0TVZ8"/>
<keyword evidence="3" id="KW-1185">Reference proteome</keyword>
<protein>
    <submittedName>
        <fullName evidence="2">Uncharacterized protein</fullName>
    </submittedName>
</protein>
<dbReference type="EMBL" id="JAULSW010000005">
    <property type="protein sequence ID" value="KAK3381639.1"/>
    <property type="molecule type" value="Genomic_DNA"/>
</dbReference>
<sequence length="229" mass="24415">MTCGSSGERKQEAELDDVWGSVWWTAYSAGWNGRTMETVDREVKRPGPAAVGSRAGQGRAGQSARRSQEHGWESGGSTAREVRMEDGRHEGNSGTKSGKAAQEGSAQYFATCPAEGTGQGSRQHKKTPTAWLLPMCSKMMVATQATKTGRDSSMGFSSSEERSRVASVGGRRKSAQASAKVAAKSVEGVGSVCQCGQCSVQLARDKASVDEWWEKCTTPHASAWASRCQ</sequence>
<reference evidence="2" key="2">
    <citation type="submission" date="2023-06" db="EMBL/GenBank/DDBJ databases">
        <authorList>
            <consortium name="Lawrence Berkeley National Laboratory"/>
            <person name="Haridas S."/>
            <person name="Hensen N."/>
            <person name="Bonometti L."/>
            <person name="Westerberg I."/>
            <person name="Brannstrom I.O."/>
            <person name="Guillou S."/>
            <person name="Cros-Aarteil S."/>
            <person name="Calhoun S."/>
            <person name="Kuo A."/>
            <person name="Mondo S."/>
            <person name="Pangilinan J."/>
            <person name="Riley R."/>
            <person name="LaButti K."/>
            <person name="Andreopoulos B."/>
            <person name="Lipzen A."/>
            <person name="Chen C."/>
            <person name="Yanf M."/>
            <person name="Daum C."/>
            <person name="Ng V."/>
            <person name="Clum A."/>
            <person name="Steindorff A."/>
            <person name="Ohm R."/>
            <person name="Martin F."/>
            <person name="Silar P."/>
            <person name="Natvig D."/>
            <person name="Lalanne C."/>
            <person name="Gautier V."/>
            <person name="Ament-velasquez S.L."/>
            <person name="Kruys A."/>
            <person name="Hutchinson M.I."/>
            <person name="Powell A.J."/>
            <person name="Barry K."/>
            <person name="Miller A.N."/>
            <person name="Grigoriev I.V."/>
            <person name="Debuchy R."/>
            <person name="Gladieux P."/>
            <person name="Thoren M.H."/>
            <person name="Johannesson H."/>
        </authorList>
    </citation>
    <scope>NUCLEOTIDE SEQUENCE</scope>
    <source>
        <strain evidence="2">CBS 232.78</strain>
    </source>
</reference>
<gene>
    <name evidence="2" type="ORF">B0H63DRAFT_511408</name>
</gene>
<comment type="caution">
    <text evidence="2">The sequence shown here is derived from an EMBL/GenBank/DDBJ whole genome shotgun (WGS) entry which is preliminary data.</text>
</comment>